<feature type="coiled-coil region" evidence="1">
    <location>
        <begin position="36"/>
        <end position="63"/>
    </location>
</feature>
<dbReference type="Proteomes" id="UP000005237">
    <property type="component" value="Unassembled WGS sequence"/>
</dbReference>
<dbReference type="AlphaFoldDB" id="A0A8R1IA98"/>
<keyword evidence="3" id="KW-1185">Reference proteome</keyword>
<sequence length="76" mass="8941">MESVTKPGKLTFPREIADNDDFQTCIVSATFSDFVTLSNEERKKKLKKKYKEQEKNEVKRKNEVDYGSLCFSFTFF</sequence>
<evidence type="ECO:0000313" key="3">
    <source>
        <dbReference type="Proteomes" id="UP000005237"/>
    </source>
</evidence>
<reference evidence="2" key="2">
    <citation type="submission" date="2022-06" db="UniProtKB">
        <authorList>
            <consortium name="EnsemblMetazoa"/>
        </authorList>
    </citation>
    <scope>IDENTIFICATION</scope>
    <source>
        <strain evidence="2">DF5081</strain>
    </source>
</reference>
<dbReference type="EnsemblMetazoa" id="CJA19925.1">
    <property type="protein sequence ID" value="CJA19925.1"/>
    <property type="gene ID" value="WBGene00175496"/>
</dbReference>
<protein>
    <submittedName>
        <fullName evidence="2">Uncharacterized protein</fullName>
    </submittedName>
</protein>
<evidence type="ECO:0000256" key="1">
    <source>
        <dbReference type="SAM" id="Coils"/>
    </source>
</evidence>
<name>A0A8R1IA98_CAEJA</name>
<evidence type="ECO:0000313" key="2">
    <source>
        <dbReference type="EnsemblMetazoa" id="CJA19925.1"/>
    </source>
</evidence>
<proteinExistence type="predicted"/>
<keyword evidence="1" id="KW-0175">Coiled coil</keyword>
<organism evidence="2 3">
    <name type="scientific">Caenorhabditis japonica</name>
    <dbReference type="NCBI Taxonomy" id="281687"/>
    <lineage>
        <taxon>Eukaryota</taxon>
        <taxon>Metazoa</taxon>
        <taxon>Ecdysozoa</taxon>
        <taxon>Nematoda</taxon>
        <taxon>Chromadorea</taxon>
        <taxon>Rhabditida</taxon>
        <taxon>Rhabditina</taxon>
        <taxon>Rhabditomorpha</taxon>
        <taxon>Rhabditoidea</taxon>
        <taxon>Rhabditidae</taxon>
        <taxon>Peloderinae</taxon>
        <taxon>Caenorhabditis</taxon>
    </lineage>
</organism>
<reference evidence="3" key="1">
    <citation type="submission" date="2010-08" db="EMBL/GenBank/DDBJ databases">
        <authorList>
            <consortium name="Caenorhabditis japonica Sequencing Consortium"/>
            <person name="Wilson R.K."/>
        </authorList>
    </citation>
    <scope>NUCLEOTIDE SEQUENCE [LARGE SCALE GENOMIC DNA]</scope>
    <source>
        <strain evidence="3">DF5081</strain>
    </source>
</reference>
<accession>A0A8R1IA98</accession>